<evidence type="ECO:0000256" key="1">
    <source>
        <dbReference type="SAM" id="MobiDB-lite"/>
    </source>
</evidence>
<dbReference type="SUPFAM" id="SSF55781">
    <property type="entry name" value="GAF domain-like"/>
    <property type="match status" value="1"/>
</dbReference>
<dbReference type="Gene3D" id="3.30.450.40">
    <property type="match status" value="1"/>
</dbReference>
<evidence type="ECO:0000313" key="5">
    <source>
        <dbReference type="Proteomes" id="UP001314635"/>
    </source>
</evidence>
<dbReference type="InterPro" id="IPR002197">
    <property type="entry name" value="HTH_Fis"/>
</dbReference>
<reference evidence="5" key="1">
    <citation type="journal article" date="2021" name="ISME J.">
        <title>Evolutionary origin and ecological implication of a unique nif island in free-living Bradyrhizobium lineages.</title>
        <authorList>
            <person name="Tao J."/>
        </authorList>
    </citation>
    <scope>NUCLEOTIDE SEQUENCE [LARGE SCALE GENOMIC DNA]</scope>
    <source>
        <strain evidence="5">SZCCT0094</strain>
    </source>
</reference>
<evidence type="ECO:0000259" key="3">
    <source>
        <dbReference type="Pfam" id="PF02954"/>
    </source>
</evidence>
<feature type="domain" description="DNA binding HTH" evidence="3">
    <location>
        <begin position="308"/>
        <end position="345"/>
    </location>
</feature>
<evidence type="ECO:0000259" key="2">
    <source>
        <dbReference type="Pfam" id="PF01590"/>
    </source>
</evidence>
<dbReference type="SUPFAM" id="SSF46689">
    <property type="entry name" value="Homeodomain-like"/>
    <property type="match status" value="1"/>
</dbReference>
<dbReference type="Proteomes" id="UP001314635">
    <property type="component" value="Unassembled WGS sequence"/>
</dbReference>
<comment type="caution">
    <text evidence="4">The sequence shown here is derived from an EMBL/GenBank/DDBJ whole genome shotgun (WGS) entry which is preliminary data.</text>
</comment>
<dbReference type="InterPro" id="IPR009057">
    <property type="entry name" value="Homeodomain-like_sf"/>
</dbReference>
<evidence type="ECO:0000313" key="4">
    <source>
        <dbReference type="EMBL" id="MBR1139277.1"/>
    </source>
</evidence>
<gene>
    <name evidence="4" type="ORF">JQ619_26300</name>
</gene>
<dbReference type="PRINTS" id="PR01590">
    <property type="entry name" value="HTHFIS"/>
</dbReference>
<dbReference type="RefSeq" id="WP_012046550.1">
    <property type="nucleotide sequence ID" value="NZ_JABFDP010000028.1"/>
</dbReference>
<name>A0ABS5GD62_9BRAD</name>
<protein>
    <submittedName>
        <fullName evidence="4">Sigma-54-dependent Fis family transcriptional regulator</fullName>
    </submittedName>
</protein>
<dbReference type="InterPro" id="IPR003018">
    <property type="entry name" value="GAF"/>
</dbReference>
<dbReference type="Pfam" id="PF02954">
    <property type="entry name" value="HTH_8"/>
    <property type="match status" value="1"/>
</dbReference>
<accession>A0ABS5GD62</accession>
<dbReference type="Gene3D" id="1.10.10.60">
    <property type="entry name" value="Homeodomain-like"/>
    <property type="match status" value="1"/>
</dbReference>
<dbReference type="Pfam" id="PF01590">
    <property type="entry name" value="GAF"/>
    <property type="match status" value="1"/>
</dbReference>
<proteinExistence type="predicted"/>
<feature type="domain" description="GAF" evidence="2">
    <location>
        <begin position="95"/>
        <end position="220"/>
    </location>
</feature>
<keyword evidence="5" id="KW-1185">Reference proteome</keyword>
<feature type="region of interest" description="Disordered" evidence="1">
    <location>
        <begin position="1"/>
        <end position="54"/>
    </location>
</feature>
<organism evidence="4 5">
    <name type="scientific">Bradyrhizobium denitrificans</name>
    <dbReference type="NCBI Taxonomy" id="2734912"/>
    <lineage>
        <taxon>Bacteria</taxon>
        <taxon>Pseudomonadati</taxon>
        <taxon>Pseudomonadota</taxon>
        <taxon>Alphaproteobacteria</taxon>
        <taxon>Hyphomicrobiales</taxon>
        <taxon>Nitrobacteraceae</taxon>
        <taxon>Bradyrhizobium</taxon>
    </lineage>
</organism>
<dbReference type="EMBL" id="JAFCLK010000028">
    <property type="protein sequence ID" value="MBR1139277.1"/>
    <property type="molecule type" value="Genomic_DNA"/>
</dbReference>
<feature type="compositionally biased region" description="Basic and acidic residues" evidence="1">
    <location>
        <begin position="1"/>
        <end position="46"/>
    </location>
</feature>
<sequence>MGRSPESAHADRVLDTVVKGDPRKADPKADPKDKAEPNHDSKDDPKNAPAAAVSALAASWRRSGQLHALDPATHAPSCRLTAAEIAAARERLGRLLAIAQASLERLFLAVGGVGCSVLLADAEGIVIDRRGARGDDSTFESWGLWTGAVWSERHEGTNAIGTCLVEKRPLTIDRDQHYLARNTRLFCTTAPIFDEHGQLKAALDVSSCRADLTEGFGRLIATTVADAARMIEAENFRQAFPHARIVLTPDSEREINSLLAVDRNDLVIGATRSARRALGLSASALSRPVPAGDLIKGARAEGDDIDAAERAVLKRALARAGGNVSKAAKELDLSRATLHRKMKRLGLER</sequence>
<dbReference type="InterPro" id="IPR029016">
    <property type="entry name" value="GAF-like_dom_sf"/>
</dbReference>